<evidence type="ECO:0000256" key="2">
    <source>
        <dbReference type="ARBA" id="ARBA00023130"/>
    </source>
</evidence>
<dbReference type="InterPro" id="IPR007110">
    <property type="entry name" value="Ig-like_dom"/>
</dbReference>
<reference evidence="6" key="2">
    <citation type="submission" date="2025-09" db="UniProtKB">
        <authorList>
            <consortium name="Ensembl"/>
        </authorList>
    </citation>
    <scope>IDENTIFICATION</scope>
</reference>
<feature type="domain" description="Ig-like" evidence="5">
    <location>
        <begin position="7"/>
        <end position="95"/>
    </location>
</feature>
<dbReference type="Gene3D" id="2.60.40.10">
    <property type="entry name" value="Immunoglobulins"/>
    <property type="match status" value="1"/>
</dbReference>
<evidence type="ECO:0000313" key="7">
    <source>
        <dbReference type="Proteomes" id="UP000694401"/>
    </source>
</evidence>
<keyword evidence="2" id="KW-1064">Adaptive immunity</keyword>
<keyword evidence="3" id="KW-1280">Immunoglobulin</keyword>
<feature type="region of interest" description="Disordered" evidence="4">
    <location>
        <begin position="210"/>
        <end position="242"/>
    </location>
</feature>
<dbReference type="AlphaFoldDB" id="A0A8D2PYF6"/>
<dbReference type="InterPro" id="IPR013783">
    <property type="entry name" value="Ig-like_fold"/>
</dbReference>
<evidence type="ECO:0000313" key="6">
    <source>
        <dbReference type="Ensembl" id="ENSZLMP00000021090.1"/>
    </source>
</evidence>
<protein>
    <recommendedName>
        <fullName evidence="5">Ig-like domain-containing protein</fullName>
    </recommendedName>
</protein>
<sequence length="242" mass="24794">RTHLAGPAGQAAVTLLESGGDLQTPGGSLTLLCRGSGFDFGSHDMFWVRQRPGEGLEFVAGIIDGGSTNYRPSVRGRFSVSRDNGQSSDSSSYFCAKSGGYDNAGANGHNNSNSGDTWEQGNGGGANTISSSITSTSTLGTEIGAGILVLEVVHGQCHRALLVVPGDPEPALHGRRVVGADTSFVDPREPFQRLPGSLADPVHVVIPKIEPGSAAEQSQGPPGVCSAPPDSSRVTAALADKS</sequence>
<name>A0A8D2PYF6_ZOSLA</name>
<evidence type="ECO:0000259" key="5">
    <source>
        <dbReference type="PROSITE" id="PS50835"/>
    </source>
</evidence>
<keyword evidence="7" id="KW-1185">Reference proteome</keyword>
<evidence type="ECO:0000256" key="1">
    <source>
        <dbReference type="ARBA" id="ARBA00022859"/>
    </source>
</evidence>
<proteinExistence type="predicted"/>
<evidence type="ECO:0000256" key="3">
    <source>
        <dbReference type="ARBA" id="ARBA00043265"/>
    </source>
</evidence>
<dbReference type="GO" id="GO:0002250">
    <property type="term" value="P:adaptive immune response"/>
    <property type="evidence" value="ECO:0007669"/>
    <property type="project" value="UniProtKB-KW"/>
</dbReference>
<dbReference type="GO" id="GO:0005576">
    <property type="term" value="C:extracellular region"/>
    <property type="evidence" value="ECO:0007669"/>
    <property type="project" value="UniProtKB-ARBA"/>
</dbReference>
<dbReference type="PROSITE" id="PS50835">
    <property type="entry name" value="IG_LIKE"/>
    <property type="match status" value="1"/>
</dbReference>
<organism evidence="6 7">
    <name type="scientific">Zosterops lateralis melanops</name>
    <dbReference type="NCBI Taxonomy" id="1220523"/>
    <lineage>
        <taxon>Eukaryota</taxon>
        <taxon>Metazoa</taxon>
        <taxon>Chordata</taxon>
        <taxon>Craniata</taxon>
        <taxon>Vertebrata</taxon>
        <taxon>Euteleostomi</taxon>
        <taxon>Archelosauria</taxon>
        <taxon>Archosauria</taxon>
        <taxon>Dinosauria</taxon>
        <taxon>Saurischia</taxon>
        <taxon>Theropoda</taxon>
        <taxon>Coelurosauria</taxon>
        <taxon>Aves</taxon>
        <taxon>Neognathae</taxon>
        <taxon>Neoaves</taxon>
        <taxon>Telluraves</taxon>
        <taxon>Australaves</taxon>
        <taxon>Passeriformes</taxon>
        <taxon>Sylvioidea</taxon>
        <taxon>Zosteropidae</taxon>
        <taxon>Zosterops</taxon>
    </lineage>
</organism>
<dbReference type="PANTHER" id="PTHR23266">
    <property type="entry name" value="IMMUNOGLOBULIN HEAVY CHAIN"/>
    <property type="match status" value="1"/>
</dbReference>
<dbReference type="SMART" id="SM00406">
    <property type="entry name" value="IGv"/>
    <property type="match status" value="1"/>
</dbReference>
<dbReference type="Ensembl" id="ENSZLMT00000021648.1">
    <property type="protein sequence ID" value="ENSZLMP00000021090.1"/>
    <property type="gene ID" value="ENSZLMG00000014469.1"/>
</dbReference>
<feature type="compositionally biased region" description="Low complexity" evidence="4">
    <location>
        <begin position="106"/>
        <end position="115"/>
    </location>
</feature>
<accession>A0A8D2PYF6</accession>
<reference evidence="6" key="1">
    <citation type="submission" date="2025-08" db="UniProtKB">
        <authorList>
            <consortium name="Ensembl"/>
        </authorList>
    </citation>
    <scope>IDENTIFICATION</scope>
</reference>
<dbReference type="InterPro" id="IPR013106">
    <property type="entry name" value="Ig_V-set"/>
</dbReference>
<evidence type="ECO:0000256" key="4">
    <source>
        <dbReference type="SAM" id="MobiDB-lite"/>
    </source>
</evidence>
<dbReference type="InterPro" id="IPR036179">
    <property type="entry name" value="Ig-like_dom_sf"/>
</dbReference>
<dbReference type="GO" id="GO:0019814">
    <property type="term" value="C:immunoglobulin complex"/>
    <property type="evidence" value="ECO:0007669"/>
    <property type="project" value="UniProtKB-KW"/>
</dbReference>
<feature type="region of interest" description="Disordered" evidence="4">
    <location>
        <begin position="106"/>
        <end position="129"/>
    </location>
</feature>
<dbReference type="InterPro" id="IPR050199">
    <property type="entry name" value="IgHV"/>
</dbReference>
<dbReference type="SUPFAM" id="SSF48726">
    <property type="entry name" value="Immunoglobulin"/>
    <property type="match status" value="1"/>
</dbReference>
<keyword evidence="1" id="KW-0391">Immunity</keyword>
<dbReference type="Proteomes" id="UP000694401">
    <property type="component" value="Unassembled WGS sequence"/>
</dbReference>